<dbReference type="Proteomes" id="UP001210925">
    <property type="component" value="Unassembled WGS sequence"/>
</dbReference>
<dbReference type="InterPro" id="IPR036526">
    <property type="entry name" value="C-N_Hydrolase_sf"/>
</dbReference>
<dbReference type="PANTHER" id="PTHR23088:SF27">
    <property type="entry name" value="DEAMINATED GLUTATHIONE AMIDASE"/>
    <property type="match status" value="1"/>
</dbReference>
<evidence type="ECO:0000259" key="2">
    <source>
        <dbReference type="PROSITE" id="PS50263"/>
    </source>
</evidence>
<dbReference type="InterPro" id="IPR045254">
    <property type="entry name" value="Nit1/2_C-N_Hydrolase"/>
</dbReference>
<comment type="caution">
    <text evidence="3">The sequence shown here is derived from an EMBL/GenBank/DDBJ whole genome shotgun (WGS) entry which is preliminary data.</text>
</comment>
<dbReference type="PROSITE" id="PS50263">
    <property type="entry name" value="CN_HYDROLASE"/>
    <property type="match status" value="1"/>
</dbReference>
<keyword evidence="1" id="KW-0378">Hydrolase</keyword>
<reference evidence="3" key="1">
    <citation type="submission" date="2020-05" db="EMBL/GenBank/DDBJ databases">
        <title>Phylogenomic resolution of chytrid fungi.</title>
        <authorList>
            <person name="Stajich J.E."/>
            <person name="Amses K."/>
            <person name="Simmons R."/>
            <person name="Seto K."/>
            <person name="Myers J."/>
            <person name="Bonds A."/>
            <person name="Quandt C.A."/>
            <person name="Barry K."/>
            <person name="Liu P."/>
            <person name="Grigoriev I."/>
            <person name="Longcore J.E."/>
            <person name="James T.Y."/>
        </authorList>
    </citation>
    <scope>NUCLEOTIDE SEQUENCE</scope>
    <source>
        <strain evidence="3">PLAUS21</strain>
    </source>
</reference>
<dbReference type="InterPro" id="IPR003010">
    <property type="entry name" value="C-N_Hydrolase"/>
</dbReference>
<name>A0AAD5Y6P2_9FUNG</name>
<evidence type="ECO:0000313" key="3">
    <source>
        <dbReference type="EMBL" id="KAJ3254709.1"/>
    </source>
</evidence>
<accession>A0AAD5Y6P2</accession>
<sequence>MLAAVAQICSTPRIKDNLHQILKLISTATAKGAKAIFFPEASDFIAENKQQALELVQPLNGEFVSEIKRAAIENKIIVSIGIHEQSSEQTRLFNTHLLINETGAIHLYRKIHLFDLNLPGNVLMESKSTIPGDGYVAPISTTVGRVGLALCYDLRFPEYSRLLQLQGMDILTYPSAFTVPTGKAHWHVLLRARAIETQSYVIAAAQYGQNTATRSTYGHALIVDPWGEIIAECDDLGLQYADIDLDKIKKIKEQMPVLDHRRTDVYSLKLC</sequence>
<dbReference type="Gene3D" id="3.60.110.10">
    <property type="entry name" value="Carbon-nitrogen hydrolase"/>
    <property type="match status" value="1"/>
</dbReference>
<protein>
    <submittedName>
        <fullName evidence="3">Nitrilase</fullName>
    </submittedName>
</protein>
<dbReference type="PANTHER" id="PTHR23088">
    <property type="entry name" value="NITRILASE-RELATED"/>
    <property type="match status" value="1"/>
</dbReference>
<proteinExistence type="predicted"/>
<keyword evidence="4" id="KW-1185">Reference proteome</keyword>
<feature type="domain" description="CN hydrolase" evidence="2">
    <location>
        <begin position="1"/>
        <end position="245"/>
    </location>
</feature>
<organism evidence="3 4">
    <name type="scientific">Boothiomyces macroporosus</name>
    <dbReference type="NCBI Taxonomy" id="261099"/>
    <lineage>
        <taxon>Eukaryota</taxon>
        <taxon>Fungi</taxon>
        <taxon>Fungi incertae sedis</taxon>
        <taxon>Chytridiomycota</taxon>
        <taxon>Chytridiomycota incertae sedis</taxon>
        <taxon>Chytridiomycetes</taxon>
        <taxon>Rhizophydiales</taxon>
        <taxon>Terramycetaceae</taxon>
        <taxon>Boothiomyces</taxon>
    </lineage>
</organism>
<dbReference type="GO" id="GO:0016811">
    <property type="term" value="F:hydrolase activity, acting on carbon-nitrogen (but not peptide) bonds, in linear amides"/>
    <property type="evidence" value="ECO:0007669"/>
    <property type="project" value="InterPro"/>
</dbReference>
<dbReference type="Pfam" id="PF00795">
    <property type="entry name" value="CN_hydrolase"/>
    <property type="match status" value="1"/>
</dbReference>
<evidence type="ECO:0000313" key="4">
    <source>
        <dbReference type="Proteomes" id="UP001210925"/>
    </source>
</evidence>
<dbReference type="EMBL" id="JADGKB010000079">
    <property type="protein sequence ID" value="KAJ3254709.1"/>
    <property type="molecule type" value="Genomic_DNA"/>
</dbReference>
<dbReference type="CDD" id="cd07572">
    <property type="entry name" value="nit"/>
    <property type="match status" value="1"/>
</dbReference>
<gene>
    <name evidence="3" type="primary">NIT1</name>
    <name evidence="3" type="ORF">HK103_006861</name>
</gene>
<dbReference type="SUPFAM" id="SSF56317">
    <property type="entry name" value="Carbon-nitrogen hydrolase"/>
    <property type="match status" value="1"/>
</dbReference>
<dbReference type="AlphaFoldDB" id="A0AAD5Y6P2"/>
<evidence type="ECO:0000256" key="1">
    <source>
        <dbReference type="ARBA" id="ARBA00022801"/>
    </source>
</evidence>